<gene>
    <name evidence="3" type="ORF">NOI20_16940</name>
</gene>
<feature type="transmembrane region" description="Helical" evidence="1">
    <location>
        <begin position="286"/>
        <end position="304"/>
    </location>
</feature>
<dbReference type="SUPFAM" id="SSF103481">
    <property type="entry name" value="Multidrug resistance efflux transporter EmrE"/>
    <property type="match status" value="2"/>
</dbReference>
<proteinExistence type="predicted"/>
<dbReference type="InterPro" id="IPR000620">
    <property type="entry name" value="EamA_dom"/>
</dbReference>
<dbReference type="GO" id="GO:0016020">
    <property type="term" value="C:membrane"/>
    <property type="evidence" value="ECO:0007669"/>
    <property type="project" value="InterPro"/>
</dbReference>
<evidence type="ECO:0000313" key="3">
    <source>
        <dbReference type="EMBL" id="MDQ2095808.1"/>
    </source>
</evidence>
<dbReference type="RefSeq" id="WP_317627431.1">
    <property type="nucleotide sequence ID" value="NZ_JANFFA010000006.1"/>
</dbReference>
<feature type="transmembrane region" description="Helical" evidence="1">
    <location>
        <begin position="12"/>
        <end position="32"/>
    </location>
</feature>
<feature type="transmembrane region" description="Helical" evidence="1">
    <location>
        <begin position="186"/>
        <end position="205"/>
    </location>
</feature>
<keyword evidence="1" id="KW-0472">Membrane</keyword>
<sequence length="320" mass="34327">MQSGEIRLDHGLWGALYGFLAATAFSFNDIGIKLLSDGYALHQVVLIRSVVGMVLFFAVILPLAGGFAALKTRRLGLHVVRGLCVVFANVFFYLGLSVMDLADAVAIFFVAPLVITLFSVVFLGERVGAWRWAAIAAGFAGVLLIVRPGSSAFQMASLLPLAAAVLYATLHTLTRKIGATESAATMLFYIQMMFILTSGAIGAALGDGSYAGHSEVLEFLTREWVRPDMRDGLLMGAIGISSVLGGWAISQAYRVSAPAMVAPFEYVGMPIALVAGYMIWGDWPVPLAWAGIVLIVGSGLLLIWREAQAGRVRARERRRA</sequence>
<dbReference type="PANTHER" id="PTHR22911:SF103">
    <property type="entry name" value="BLR2811 PROTEIN"/>
    <property type="match status" value="1"/>
</dbReference>
<evidence type="ECO:0000256" key="1">
    <source>
        <dbReference type="SAM" id="Phobius"/>
    </source>
</evidence>
<keyword evidence="4" id="KW-1185">Reference proteome</keyword>
<evidence type="ECO:0000313" key="4">
    <source>
        <dbReference type="Proteomes" id="UP001227162"/>
    </source>
</evidence>
<keyword evidence="1" id="KW-1133">Transmembrane helix</keyword>
<feature type="transmembrane region" description="Helical" evidence="1">
    <location>
        <begin position="232"/>
        <end position="249"/>
    </location>
</feature>
<feature type="transmembrane region" description="Helical" evidence="1">
    <location>
        <begin position="129"/>
        <end position="146"/>
    </location>
</feature>
<feature type="transmembrane region" description="Helical" evidence="1">
    <location>
        <begin position="261"/>
        <end position="280"/>
    </location>
</feature>
<feature type="transmembrane region" description="Helical" evidence="1">
    <location>
        <begin position="79"/>
        <end position="98"/>
    </location>
</feature>
<reference evidence="3" key="2">
    <citation type="submission" date="2023-04" db="EMBL/GenBank/DDBJ databases">
        <title>'Rhodoalgimonas zhirmunskyi' gen. nov., isolated from a red alga.</title>
        <authorList>
            <person name="Nedashkovskaya O.I."/>
            <person name="Otstavnykh N.Y."/>
            <person name="Bystritskaya E.P."/>
            <person name="Balabanova L.A."/>
            <person name="Isaeva M.P."/>
        </authorList>
    </citation>
    <scope>NUCLEOTIDE SEQUENCE</scope>
    <source>
        <strain evidence="3">10Alg 79</strain>
    </source>
</reference>
<name>A0AAJ1UE37_9RHOB</name>
<dbReference type="Proteomes" id="UP001227162">
    <property type="component" value="Unassembled WGS sequence"/>
</dbReference>
<dbReference type="InterPro" id="IPR037185">
    <property type="entry name" value="EmrE-like"/>
</dbReference>
<keyword evidence="1" id="KW-0812">Transmembrane</keyword>
<comment type="caution">
    <text evidence="3">The sequence shown here is derived from an EMBL/GenBank/DDBJ whole genome shotgun (WGS) entry which is preliminary data.</text>
</comment>
<accession>A0AAJ1UE37</accession>
<dbReference type="Gene3D" id="1.10.3730.20">
    <property type="match status" value="1"/>
</dbReference>
<dbReference type="Pfam" id="PF00892">
    <property type="entry name" value="EamA"/>
    <property type="match status" value="1"/>
</dbReference>
<feature type="domain" description="EamA" evidence="2">
    <location>
        <begin position="12"/>
        <end position="146"/>
    </location>
</feature>
<protein>
    <submittedName>
        <fullName evidence="3">DMT family transporter</fullName>
    </submittedName>
</protein>
<feature type="transmembrane region" description="Helical" evidence="1">
    <location>
        <begin position="44"/>
        <end position="67"/>
    </location>
</feature>
<dbReference type="AlphaFoldDB" id="A0AAJ1UE37"/>
<evidence type="ECO:0000259" key="2">
    <source>
        <dbReference type="Pfam" id="PF00892"/>
    </source>
</evidence>
<reference evidence="3" key="1">
    <citation type="submission" date="2022-07" db="EMBL/GenBank/DDBJ databases">
        <authorList>
            <person name="Otstavnykh N."/>
            <person name="Isaeva M."/>
            <person name="Bystritskaya E."/>
        </authorList>
    </citation>
    <scope>NUCLEOTIDE SEQUENCE</scope>
    <source>
        <strain evidence="3">10Alg 79</strain>
    </source>
</reference>
<feature type="transmembrane region" description="Helical" evidence="1">
    <location>
        <begin position="104"/>
        <end position="122"/>
    </location>
</feature>
<dbReference type="EMBL" id="JANFFA010000006">
    <property type="protein sequence ID" value="MDQ2095808.1"/>
    <property type="molecule type" value="Genomic_DNA"/>
</dbReference>
<feature type="transmembrane region" description="Helical" evidence="1">
    <location>
        <begin position="152"/>
        <end position="174"/>
    </location>
</feature>
<dbReference type="PANTHER" id="PTHR22911">
    <property type="entry name" value="ACYL-MALONYL CONDENSING ENZYME-RELATED"/>
    <property type="match status" value="1"/>
</dbReference>
<organism evidence="3 4">
    <name type="scientific">Rhodalgimonas zhirmunskyi</name>
    <dbReference type="NCBI Taxonomy" id="2964767"/>
    <lineage>
        <taxon>Bacteria</taxon>
        <taxon>Pseudomonadati</taxon>
        <taxon>Pseudomonadota</taxon>
        <taxon>Alphaproteobacteria</taxon>
        <taxon>Rhodobacterales</taxon>
        <taxon>Roseobacteraceae</taxon>
        <taxon>Rhodalgimonas</taxon>
    </lineage>
</organism>